<protein>
    <submittedName>
        <fullName evidence="9">Iron ABC transporter permease</fullName>
    </submittedName>
</protein>
<dbReference type="FunFam" id="1.10.3470.10:FF:000001">
    <property type="entry name" value="Vitamin B12 ABC transporter permease BtuC"/>
    <property type="match status" value="1"/>
</dbReference>
<accession>A0A2I1IJ29</accession>
<feature type="transmembrane region" description="Helical" evidence="8">
    <location>
        <begin position="107"/>
        <end position="127"/>
    </location>
</feature>
<dbReference type="GO" id="GO:0022857">
    <property type="term" value="F:transmembrane transporter activity"/>
    <property type="evidence" value="ECO:0007669"/>
    <property type="project" value="InterPro"/>
</dbReference>
<dbReference type="Proteomes" id="UP000242755">
    <property type="component" value="Unassembled WGS sequence"/>
</dbReference>
<feature type="transmembrane region" description="Helical" evidence="8">
    <location>
        <begin position="252"/>
        <end position="279"/>
    </location>
</feature>
<dbReference type="EMBL" id="PKGO01000001">
    <property type="protein sequence ID" value="PKY71123.1"/>
    <property type="molecule type" value="Genomic_DNA"/>
</dbReference>
<evidence type="ECO:0000256" key="8">
    <source>
        <dbReference type="SAM" id="Phobius"/>
    </source>
</evidence>
<dbReference type="PANTHER" id="PTHR30472:SF1">
    <property type="entry name" value="FE(3+) DICITRATE TRANSPORT SYSTEM PERMEASE PROTEIN FECC-RELATED"/>
    <property type="match status" value="1"/>
</dbReference>
<dbReference type="Pfam" id="PF01032">
    <property type="entry name" value="FecCD"/>
    <property type="match status" value="1"/>
</dbReference>
<comment type="caution">
    <text evidence="9">The sequence shown here is derived from an EMBL/GenBank/DDBJ whole genome shotgun (WGS) entry which is preliminary data.</text>
</comment>
<keyword evidence="4" id="KW-1003">Cell membrane</keyword>
<evidence type="ECO:0000256" key="5">
    <source>
        <dbReference type="ARBA" id="ARBA00022692"/>
    </source>
</evidence>
<dbReference type="GO" id="GO:0033214">
    <property type="term" value="P:siderophore-iron import into cell"/>
    <property type="evidence" value="ECO:0007669"/>
    <property type="project" value="TreeGrafter"/>
</dbReference>
<feature type="transmembrane region" description="Helical" evidence="8">
    <location>
        <begin position="206"/>
        <end position="227"/>
    </location>
</feature>
<evidence type="ECO:0000256" key="2">
    <source>
        <dbReference type="ARBA" id="ARBA00007935"/>
    </source>
</evidence>
<name>A0A2I1IJ29_9MICO</name>
<evidence type="ECO:0000256" key="3">
    <source>
        <dbReference type="ARBA" id="ARBA00022448"/>
    </source>
</evidence>
<keyword evidence="6 8" id="KW-1133">Transmembrane helix</keyword>
<sequence>MKPSRPDAKPLSSHALSTGGVKSATAIALLVVLVAAAAVCSLMFGVRSISASDALGALTGSTSTAAEAAAAVRIPRTALAMSVGAALAAAGTTLQAVTRNPLADPGIFGILAGAALAVSVSMAFTGMSRPAPTMAVAIVGAFAAAAFVYAVGSLGRGGATPLKLALSGAATAAALSSLTNAVILPREDVMDRFRFWQIGSVGGAEWSTLAAAAPLLVTGAVIVWLSASGLNALALGDEAAAGLGVPVGRTRLLAVVGAVILCGTAVAVAGPIGFIGLIVPHTLRLLLGTDHTLLVPASFLGGAVILTAADTLGRVVGRPSEIAVGIITPLLGAPLFIWLAKRAKGGGL</sequence>
<keyword evidence="5 8" id="KW-0812">Transmembrane</keyword>
<dbReference type="GO" id="GO:0005886">
    <property type="term" value="C:plasma membrane"/>
    <property type="evidence" value="ECO:0007669"/>
    <property type="project" value="UniProtKB-SubCell"/>
</dbReference>
<comment type="similarity">
    <text evidence="2">Belongs to the binding-protein-dependent transport system permease family. FecCD subfamily.</text>
</comment>
<comment type="subcellular location">
    <subcellularLocation>
        <location evidence="1">Cell membrane</location>
        <topology evidence="1">Multi-pass membrane protein</topology>
    </subcellularLocation>
</comment>
<evidence type="ECO:0000313" key="10">
    <source>
        <dbReference type="Proteomes" id="UP000242755"/>
    </source>
</evidence>
<evidence type="ECO:0000256" key="6">
    <source>
        <dbReference type="ARBA" id="ARBA00022989"/>
    </source>
</evidence>
<evidence type="ECO:0000256" key="7">
    <source>
        <dbReference type="ARBA" id="ARBA00023136"/>
    </source>
</evidence>
<feature type="transmembrane region" description="Helical" evidence="8">
    <location>
        <begin position="134"/>
        <end position="152"/>
    </location>
</feature>
<feature type="transmembrane region" description="Helical" evidence="8">
    <location>
        <begin position="21"/>
        <end position="44"/>
    </location>
</feature>
<reference evidence="9 10" key="1">
    <citation type="submission" date="2017-12" db="EMBL/GenBank/DDBJ databases">
        <title>Phylogenetic diversity of female urinary microbiome.</title>
        <authorList>
            <person name="Thomas-White K."/>
            <person name="Wolfe A.J."/>
        </authorList>
    </citation>
    <scope>NUCLEOTIDE SEQUENCE [LARGE SCALE GENOMIC DNA]</scope>
    <source>
        <strain evidence="9 10">UMB0426</strain>
    </source>
</reference>
<evidence type="ECO:0000256" key="1">
    <source>
        <dbReference type="ARBA" id="ARBA00004651"/>
    </source>
</evidence>
<dbReference type="PANTHER" id="PTHR30472">
    <property type="entry name" value="FERRIC ENTEROBACTIN TRANSPORT SYSTEM PERMEASE PROTEIN"/>
    <property type="match status" value="1"/>
</dbReference>
<dbReference type="RefSeq" id="WP_101671675.1">
    <property type="nucleotide sequence ID" value="NZ_PKGO01000001.1"/>
</dbReference>
<keyword evidence="3" id="KW-0813">Transport</keyword>
<dbReference type="InterPro" id="IPR037294">
    <property type="entry name" value="ABC_BtuC-like"/>
</dbReference>
<proteinExistence type="inferred from homology"/>
<gene>
    <name evidence="9" type="ORF">CYJ40_00110</name>
</gene>
<dbReference type="AlphaFoldDB" id="A0A2I1IJ29"/>
<keyword evidence="7 8" id="KW-0472">Membrane</keyword>
<evidence type="ECO:0000256" key="4">
    <source>
        <dbReference type="ARBA" id="ARBA00022475"/>
    </source>
</evidence>
<dbReference type="SUPFAM" id="SSF81345">
    <property type="entry name" value="ABC transporter involved in vitamin B12 uptake, BtuC"/>
    <property type="match status" value="1"/>
</dbReference>
<dbReference type="Gene3D" id="1.10.3470.10">
    <property type="entry name" value="ABC transporter involved in vitamin B12 uptake, BtuC"/>
    <property type="match status" value="1"/>
</dbReference>
<evidence type="ECO:0000313" key="9">
    <source>
        <dbReference type="EMBL" id="PKY71123.1"/>
    </source>
</evidence>
<feature type="transmembrane region" description="Helical" evidence="8">
    <location>
        <begin position="321"/>
        <end position="340"/>
    </location>
</feature>
<feature type="transmembrane region" description="Helical" evidence="8">
    <location>
        <begin position="164"/>
        <end position="185"/>
    </location>
</feature>
<dbReference type="CDD" id="cd06550">
    <property type="entry name" value="TM_ABC_iron-siderophores_like"/>
    <property type="match status" value="1"/>
</dbReference>
<organism evidence="9 10">
    <name type="scientific">Brevibacterium ravenspurgense</name>
    <dbReference type="NCBI Taxonomy" id="479117"/>
    <lineage>
        <taxon>Bacteria</taxon>
        <taxon>Bacillati</taxon>
        <taxon>Actinomycetota</taxon>
        <taxon>Actinomycetes</taxon>
        <taxon>Micrococcales</taxon>
        <taxon>Brevibacteriaceae</taxon>
        <taxon>Brevibacterium</taxon>
    </lineage>
</organism>
<dbReference type="STRING" id="1176165.GCA_001584405_01916"/>
<feature type="transmembrane region" description="Helical" evidence="8">
    <location>
        <begin position="291"/>
        <end position="309"/>
    </location>
</feature>
<dbReference type="InterPro" id="IPR000522">
    <property type="entry name" value="ABC_transptr_permease_BtuC"/>
</dbReference>